<feature type="transmembrane region" description="Helical" evidence="4">
    <location>
        <begin position="422"/>
        <end position="445"/>
    </location>
</feature>
<feature type="region of interest" description="Disordered" evidence="3">
    <location>
        <begin position="1"/>
        <end position="101"/>
    </location>
</feature>
<feature type="transmembrane region" description="Helical" evidence="4">
    <location>
        <begin position="239"/>
        <end position="257"/>
    </location>
</feature>
<dbReference type="PANTHER" id="PTHR43507">
    <property type="entry name" value="NADH-UBIQUINONE OXIDOREDUCTASE CHAIN 4"/>
    <property type="match status" value="1"/>
</dbReference>
<feature type="transmembrane region" description="Helical" evidence="4">
    <location>
        <begin position="524"/>
        <end position="541"/>
    </location>
</feature>
<dbReference type="InterPro" id="IPR003918">
    <property type="entry name" value="NADH_UbQ_OxRdtase"/>
</dbReference>
<feature type="transmembrane region" description="Helical" evidence="4">
    <location>
        <begin position="302"/>
        <end position="322"/>
    </location>
</feature>
<comment type="subcellular location">
    <subcellularLocation>
        <location evidence="1">Endomembrane system</location>
        <topology evidence="1">Multi-pass membrane protein</topology>
    </subcellularLocation>
    <subcellularLocation>
        <location evidence="2">Membrane</location>
        <topology evidence="2">Multi-pass membrane protein</topology>
    </subcellularLocation>
</comment>
<reference evidence="6" key="1">
    <citation type="journal article" date="2020" name="mSystems">
        <title>Genome- and Community-Level Interaction Insights into Carbon Utilization and Element Cycling Functions of Hydrothermarchaeota in Hydrothermal Sediment.</title>
        <authorList>
            <person name="Zhou Z."/>
            <person name="Liu Y."/>
            <person name="Xu W."/>
            <person name="Pan J."/>
            <person name="Luo Z.H."/>
            <person name="Li M."/>
        </authorList>
    </citation>
    <scope>NUCLEOTIDE SEQUENCE [LARGE SCALE GENOMIC DNA]</scope>
    <source>
        <strain evidence="6">SpSt-508</strain>
    </source>
</reference>
<dbReference type="EMBL" id="DSVQ01000003">
    <property type="protein sequence ID" value="HGT37854.1"/>
    <property type="molecule type" value="Genomic_DNA"/>
</dbReference>
<evidence type="ECO:0000256" key="4">
    <source>
        <dbReference type="SAM" id="Phobius"/>
    </source>
</evidence>
<dbReference type="InterPro" id="IPR001750">
    <property type="entry name" value="ND/Mrp_TM"/>
</dbReference>
<feature type="transmembrane region" description="Helical" evidence="4">
    <location>
        <begin position="125"/>
        <end position="142"/>
    </location>
</feature>
<dbReference type="AlphaFoldDB" id="A0A7C4LJ27"/>
<feature type="transmembrane region" description="Helical" evidence="4">
    <location>
        <begin position="263"/>
        <end position="281"/>
    </location>
</feature>
<dbReference type="Pfam" id="PF00361">
    <property type="entry name" value="Proton_antipo_M"/>
    <property type="match status" value="1"/>
</dbReference>
<feature type="transmembrane region" description="Helical" evidence="4">
    <location>
        <begin position="561"/>
        <end position="584"/>
    </location>
</feature>
<keyword evidence="4" id="KW-0472">Membrane</keyword>
<protein>
    <recommendedName>
        <fullName evidence="5">NADH:quinone oxidoreductase/Mrp antiporter transmembrane domain-containing protein</fullName>
    </recommendedName>
</protein>
<proteinExistence type="predicted"/>
<feature type="compositionally biased region" description="Basic residues" evidence="3">
    <location>
        <begin position="46"/>
        <end position="71"/>
    </location>
</feature>
<evidence type="ECO:0000256" key="1">
    <source>
        <dbReference type="ARBA" id="ARBA00004127"/>
    </source>
</evidence>
<comment type="caution">
    <text evidence="6">The sequence shown here is derived from an EMBL/GenBank/DDBJ whole genome shotgun (WGS) entry which is preliminary data.</text>
</comment>
<keyword evidence="4" id="KW-1133">Transmembrane helix</keyword>
<feature type="compositionally biased region" description="Low complexity" evidence="3">
    <location>
        <begin position="22"/>
        <end position="31"/>
    </location>
</feature>
<feature type="transmembrane region" description="Helical" evidence="4">
    <location>
        <begin position="149"/>
        <end position="170"/>
    </location>
</feature>
<accession>A0A7C4LJ27</accession>
<evidence type="ECO:0000256" key="2">
    <source>
        <dbReference type="RuleBase" id="RU000320"/>
    </source>
</evidence>
<dbReference type="GO" id="GO:0012505">
    <property type="term" value="C:endomembrane system"/>
    <property type="evidence" value="ECO:0007669"/>
    <property type="project" value="UniProtKB-SubCell"/>
</dbReference>
<dbReference type="GO" id="GO:0003954">
    <property type="term" value="F:NADH dehydrogenase activity"/>
    <property type="evidence" value="ECO:0007669"/>
    <property type="project" value="TreeGrafter"/>
</dbReference>
<dbReference type="GO" id="GO:0015990">
    <property type="term" value="P:electron transport coupled proton transport"/>
    <property type="evidence" value="ECO:0007669"/>
    <property type="project" value="TreeGrafter"/>
</dbReference>
<dbReference type="GO" id="GO:0016020">
    <property type="term" value="C:membrane"/>
    <property type="evidence" value="ECO:0007669"/>
    <property type="project" value="UniProtKB-SubCell"/>
</dbReference>
<keyword evidence="2 4" id="KW-0812">Transmembrane</keyword>
<evidence type="ECO:0000313" key="6">
    <source>
        <dbReference type="EMBL" id="HGT37854.1"/>
    </source>
</evidence>
<sequence length="692" mass="74263">MGADCHSRTVRRRPGIRPPARAPAVRGTPAAHGRLPRPAQEQARGGHSRRAAVRRRRTVQKPGICRRRQRISGRLPELARTPPAIEAEGAGVARPRRTDQHPANASLPVTAAIAPFHSLGPGQTVLWLVLAPWIGTLLTWWWRGRPAPVVRAAVLTNAAITAGIATWLAASWHSATDGTHVLQVEWLALARVAVDGTPTDPWLRVVFSVGCDALNAGPLLWIPWLTVSVVLLAEDAPPAYWGALCAWEACLLGAFAAYDACTFLLFDAAALGLAAVLGGVWGGEERRAAAGRFWRHQFAGQVAWTTGLIALGVVAAWCRGDVLPANPPLEWTWRVLAVQLPRSVAGSWGAAQYWESVSSVLLAWLVAGAAIRSPLMPLHAWWPRWGREAPAGVAALTAAAWCPLGLYGWLRFVTPVFSTEIMALRNALAFFGGMTAVGGALLALAQTDRRRLAAYAGLSGQGVAWLSAATASSAGARAALELSLAVGWGTAVWLLGTTLLEECPPRHLPAAREQGLLRCCPRRAWVWSAALFAFLGFPSLGRLRADFLVVWQLAQNNFWGLGLALVSAVIVGWGATWSLQALLFGQPDPTRRRGEHAPREDHHGIQAMQAHPSRDELHILGDSYRVEDRPPLTVDLHTSPAANDLTRAQAWGLIPLAAWCVWSWCQPLPSPAANASTAAAQALGAREPSAAP</sequence>
<dbReference type="GO" id="GO:0008137">
    <property type="term" value="F:NADH dehydrogenase (ubiquinone) activity"/>
    <property type="evidence" value="ECO:0007669"/>
    <property type="project" value="InterPro"/>
</dbReference>
<gene>
    <name evidence="6" type="ORF">ENS64_01085</name>
</gene>
<dbReference type="GO" id="GO:0042773">
    <property type="term" value="P:ATP synthesis coupled electron transport"/>
    <property type="evidence" value="ECO:0007669"/>
    <property type="project" value="InterPro"/>
</dbReference>
<feature type="transmembrane region" description="Helical" evidence="4">
    <location>
        <begin position="213"/>
        <end position="232"/>
    </location>
</feature>
<dbReference type="GO" id="GO:0048039">
    <property type="term" value="F:ubiquinone binding"/>
    <property type="evidence" value="ECO:0007669"/>
    <property type="project" value="TreeGrafter"/>
</dbReference>
<feature type="transmembrane region" description="Helical" evidence="4">
    <location>
        <begin position="391"/>
        <end position="410"/>
    </location>
</feature>
<evidence type="ECO:0000259" key="5">
    <source>
        <dbReference type="Pfam" id="PF00361"/>
    </source>
</evidence>
<dbReference type="PANTHER" id="PTHR43507:SF1">
    <property type="entry name" value="NADH-UBIQUINONE OXIDOREDUCTASE CHAIN 4"/>
    <property type="match status" value="1"/>
</dbReference>
<evidence type="ECO:0000256" key="3">
    <source>
        <dbReference type="SAM" id="MobiDB-lite"/>
    </source>
</evidence>
<feature type="transmembrane region" description="Helical" evidence="4">
    <location>
        <begin position="351"/>
        <end position="371"/>
    </location>
</feature>
<feature type="domain" description="NADH:quinone oxidoreductase/Mrp antiporter transmembrane" evidence="5">
    <location>
        <begin position="357"/>
        <end position="570"/>
    </location>
</feature>
<organism evidence="6">
    <name type="scientific">Schlesneria paludicola</name>
    <dbReference type="NCBI Taxonomy" id="360056"/>
    <lineage>
        <taxon>Bacteria</taxon>
        <taxon>Pseudomonadati</taxon>
        <taxon>Planctomycetota</taxon>
        <taxon>Planctomycetia</taxon>
        <taxon>Planctomycetales</taxon>
        <taxon>Planctomycetaceae</taxon>
        <taxon>Schlesneria</taxon>
    </lineage>
</organism>
<name>A0A7C4LJ27_9PLAN</name>